<evidence type="ECO:0000313" key="2">
    <source>
        <dbReference type="Proteomes" id="UP000030645"/>
    </source>
</evidence>
<dbReference type="EMBL" id="KE344590">
    <property type="protein sequence ID" value="EXB69691.1"/>
    <property type="molecule type" value="Genomic_DNA"/>
</dbReference>
<dbReference type="PANTHER" id="PTHR31286">
    <property type="entry name" value="GLYCINE-RICH CELL WALL STRUCTURAL PROTEIN 1.8-LIKE"/>
    <property type="match status" value="1"/>
</dbReference>
<dbReference type="STRING" id="981085.W9RFK5"/>
<keyword evidence="2" id="KW-1185">Reference proteome</keyword>
<dbReference type="PANTHER" id="PTHR31286:SF167">
    <property type="entry name" value="OS09G0268800 PROTEIN"/>
    <property type="match status" value="1"/>
</dbReference>
<organism evidence="1 2">
    <name type="scientific">Morus notabilis</name>
    <dbReference type="NCBI Taxonomy" id="981085"/>
    <lineage>
        <taxon>Eukaryota</taxon>
        <taxon>Viridiplantae</taxon>
        <taxon>Streptophyta</taxon>
        <taxon>Embryophyta</taxon>
        <taxon>Tracheophyta</taxon>
        <taxon>Spermatophyta</taxon>
        <taxon>Magnoliopsida</taxon>
        <taxon>eudicotyledons</taxon>
        <taxon>Gunneridae</taxon>
        <taxon>Pentapetalae</taxon>
        <taxon>rosids</taxon>
        <taxon>fabids</taxon>
        <taxon>Rosales</taxon>
        <taxon>Moraceae</taxon>
        <taxon>Moreae</taxon>
        <taxon>Morus</taxon>
    </lineage>
</organism>
<name>W9RFK5_9ROSA</name>
<sequence length="249" mass="28107">MEDQTVGSKGPGRVNVMDSLEQSVSVQEYEDMFLDLVPSEELGVAFSKKALCVLGLFFDKDEECSRIFDRRPCNVQGACLMLKQWPETGRWEDAGFSTTTFWVQAHGLPVFYNSEDNTTRVAMKVGIKGTEFQIWKFPKGAHRRFMRFRVEVYGQEPLPGGYFQKPPLGGRPSYWVQMKYEKLPLICFKCGRIDREEKGRASVIALTQTCGGKQVQLYGPWMRSDTGETCFISVKATDDEAVAAASMGM</sequence>
<dbReference type="InterPro" id="IPR040256">
    <property type="entry name" value="At4g02000-like"/>
</dbReference>
<reference evidence="2" key="1">
    <citation type="submission" date="2013-01" db="EMBL/GenBank/DDBJ databases">
        <title>Draft Genome Sequence of a Mulberry Tree, Morus notabilis C.K. Schneid.</title>
        <authorList>
            <person name="He N."/>
            <person name="Zhao S."/>
        </authorList>
    </citation>
    <scope>NUCLEOTIDE SEQUENCE</scope>
</reference>
<evidence type="ECO:0000313" key="1">
    <source>
        <dbReference type="EMBL" id="EXB69691.1"/>
    </source>
</evidence>
<gene>
    <name evidence="1" type="ORF">L484_002146</name>
</gene>
<dbReference type="AlphaFoldDB" id="W9RFK5"/>
<accession>W9RFK5</accession>
<dbReference type="Proteomes" id="UP000030645">
    <property type="component" value="Unassembled WGS sequence"/>
</dbReference>
<proteinExistence type="predicted"/>
<protein>
    <submittedName>
        <fullName evidence="1">Uncharacterized protein</fullName>
    </submittedName>
</protein>